<keyword evidence="2" id="KW-1185">Reference proteome</keyword>
<protein>
    <recommendedName>
        <fullName evidence="3">Channel forming colicins domain-containing protein</fullName>
    </recommendedName>
</protein>
<proteinExistence type="predicted"/>
<gene>
    <name evidence="1" type="ORF">EDD32_0875</name>
</gene>
<dbReference type="EMBL" id="RKRA01000001">
    <property type="protein sequence ID" value="RPF26435.1"/>
    <property type="molecule type" value="Genomic_DNA"/>
</dbReference>
<accession>A0A3N4ZZE3</accession>
<evidence type="ECO:0000313" key="1">
    <source>
        <dbReference type="EMBL" id="RPF26435.1"/>
    </source>
</evidence>
<comment type="caution">
    <text evidence="1">The sequence shown here is derived from an EMBL/GenBank/DDBJ whole genome shotgun (WGS) entry which is preliminary data.</text>
</comment>
<name>A0A3N4ZZE3_9MICO</name>
<dbReference type="SUPFAM" id="SSF101898">
    <property type="entry name" value="NHL repeat"/>
    <property type="match status" value="1"/>
</dbReference>
<dbReference type="InterPro" id="IPR006311">
    <property type="entry name" value="TAT_signal"/>
</dbReference>
<organism evidence="1 2">
    <name type="scientific">Georgenia muralis</name>
    <dbReference type="NCBI Taxonomy" id="154117"/>
    <lineage>
        <taxon>Bacteria</taxon>
        <taxon>Bacillati</taxon>
        <taxon>Actinomycetota</taxon>
        <taxon>Actinomycetes</taxon>
        <taxon>Micrococcales</taxon>
        <taxon>Bogoriellaceae</taxon>
        <taxon>Georgenia</taxon>
    </lineage>
</organism>
<dbReference type="InterPro" id="IPR008557">
    <property type="entry name" value="PhoX"/>
</dbReference>
<dbReference type="OrthoDB" id="9801383at2"/>
<dbReference type="AlphaFoldDB" id="A0A3N4ZZE3"/>
<dbReference type="Pfam" id="PF05787">
    <property type="entry name" value="PhoX"/>
    <property type="match status" value="1"/>
</dbReference>
<evidence type="ECO:0000313" key="2">
    <source>
        <dbReference type="Proteomes" id="UP000280726"/>
    </source>
</evidence>
<dbReference type="PANTHER" id="PTHR35399">
    <property type="entry name" value="SLR8030 PROTEIN"/>
    <property type="match status" value="1"/>
</dbReference>
<dbReference type="RefSeq" id="WP_123915006.1">
    <property type="nucleotide sequence ID" value="NZ_RKRA01000001.1"/>
</dbReference>
<dbReference type="PROSITE" id="PS51318">
    <property type="entry name" value="TAT"/>
    <property type="match status" value="1"/>
</dbReference>
<reference evidence="1 2" key="1">
    <citation type="submission" date="2018-11" db="EMBL/GenBank/DDBJ databases">
        <title>Sequencing the genomes of 1000 actinobacteria strains.</title>
        <authorList>
            <person name="Klenk H.-P."/>
        </authorList>
    </citation>
    <scope>NUCLEOTIDE SEQUENCE [LARGE SCALE GENOMIC DNA]</scope>
    <source>
        <strain evidence="1 2">DSM 14418</strain>
    </source>
</reference>
<dbReference type="PANTHER" id="PTHR35399:SF2">
    <property type="entry name" value="DUF839 DOMAIN-CONTAINING PROTEIN"/>
    <property type="match status" value="1"/>
</dbReference>
<evidence type="ECO:0008006" key="3">
    <source>
        <dbReference type="Google" id="ProtNLM"/>
    </source>
</evidence>
<dbReference type="Proteomes" id="UP000280726">
    <property type="component" value="Unassembled WGS sequence"/>
</dbReference>
<sequence>MTETIPTRRLLPLLPAHTGGRSALTCRYRCGNACLHEPTNPSDNAYFGDVVTRALSRRSVLRAGAVVALAGLAAPALDRQSALAAPGRAGAPPAPGLRYTPVAPNTADAVHTPGGYLQQVVIRWGDPLFPDAPAFDPMNQTGAAQARQFGYNNDFLGLLPLGGDDHLLCVNHEYTTEEMMLPGWDSAAPTEEQVKVGWAAHGLSVVVVTGKHQGKRSGALDVVVGHPLNRRFVTSPDLTGDEGTSSEFELSGPVAGSELVRTGADPAGTTVHGTLNNCAGGLTPWGTWLSGEENFDQYFANRSAVTEPLAAASLARFGVPSGASERKWERYDPRFDLAQEPHEPNRFGWIVEVDPYDATSTPRKRTAMGRFKHEGANVALDRGNRVVAYMGDDARFEYIYKFVSRDAYRAGDDAHNATLLDNGTLYVARFQGDSPGEIDGKGTLPTDGEFDGTGEWVALVTSSDGVATSHVPGLTGVEALVYAREAADLAGATKMDRPEDVDVSPKTGVMYAALTNNTARTFAQVDEPNPRAFNKFGQVLELAHVNGDATGSAFVWRLLLVCGDPEDPSTYFGGYDKSEVSPISCPDNLAFDKYGNLWVSTDGAGSSIGFNDALHGVAVDGTRRGEVRTFLTVPLGAETCGPIVTDERVMVAVQHPGEADGASFENRVSHWPDGGNSLPRPSVVTVWRADGKKIGHA</sequence>